<dbReference type="EnsemblPlants" id="PGSC0003DMT400094401">
    <property type="protein sequence ID" value="PGSC0003DMT400094401"/>
    <property type="gene ID" value="PGSC0003DMG400043972"/>
</dbReference>
<dbReference type="Proteomes" id="UP000011115">
    <property type="component" value="Unassembled WGS sequence"/>
</dbReference>
<reference evidence="1" key="2">
    <citation type="submission" date="2015-06" db="UniProtKB">
        <authorList>
            <consortium name="EnsemblPlants"/>
        </authorList>
    </citation>
    <scope>IDENTIFICATION</scope>
    <source>
        <strain evidence="1">DM1-3 516 R44</strain>
    </source>
</reference>
<protein>
    <submittedName>
        <fullName evidence="1">Uncharacterized protein</fullName>
    </submittedName>
</protein>
<proteinExistence type="predicted"/>
<dbReference type="PaxDb" id="4113-PGSC0003DMT400094401"/>
<keyword evidence="2" id="KW-1185">Reference proteome</keyword>
<evidence type="ECO:0000313" key="2">
    <source>
        <dbReference type="Proteomes" id="UP000011115"/>
    </source>
</evidence>
<sequence>MLESSEDHRCHHGQWSSLRTMAQSIVLVPVGSIEDPNYGKSKGRPRRVSRTVKTLTGRGRFERGIHHRIYREKNEEQRLTLSLRFWDSDYSHRLEVVHFDLEIIKWLLIYQLFLTRSKGPPLIPYDSELEKSLRKMVNAQELEAQRQRLGLEAEAAIRGFQ</sequence>
<organism evidence="1 2">
    <name type="scientific">Solanum tuberosum</name>
    <name type="common">Potato</name>
    <dbReference type="NCBI Taxonomy" id="4113"/>
    <lineage>
        <taxon>Eukaryota</taxon>
        <taxon>Viridiplantae</taxon>
        <taxon>Streptophyta</taxon>
        <taxon>Embryophyta</taxon>
        <taxon>Tracheophyta</taxon>
        <taxon>Spermatophyta</taxon>
        <taxon>Magnoliopsida</taxon>
        <taxon>eudicotyledons</taxon>
        <taxon>Gunneridae</taxon>
        <taxon>Pentapetalae</taxon>
        <taxon>asterids</taxon>
        <taxon>lamiids</taxon>
        <taxon>Solanales</taxon>
        <taxon>Solanaceae</taxon>
        <taxon>Solanoideae</taxon>
        <taxon>Solaneae</taxon>
        <taxon>Solanum</taxon>
    </lineage>
</organism>
<evidence type="ECO:0000313" key="1">
    <source>
        <dbReference type="EnsemblPlants" id="PGSC0003DMT400094401"/>
    </source>
</evidence>
<accession>M1DU26</accession>
<name>M1DU26_SOLTU</name>
<reference evidence="2" key="1">
    <citation type="journal article" date="2011" name="Nature">
        <title>Genome sequence and analysis of the tuber crop potato.</title>
        <authorList>
            <consortium name="The Potato Genome Sequencing Consortium"/>
        </authorList>
    </citation>
    <scope>NUCLEOTIDE SEQUENCE [LARGE SCALE GENOMIC DNA]</scope>
    <source>
        <strain evidence="2">cv. DM1-3 516 R44</strain>
    </source>
</reference>
<dbReference type="Gramene" id="PGSC0003DMT400094401">
    <property type="protein sequence ID" value="PGSC0003DMT400094401"/>
    <property type="gene ID" value="PGSC0003DMG400043972"/>
</dbReference>
<dbReference type="InParanoid" id="M1DU26"/>
<dbReference type="HOGENOM" id="CLU_1790287_0_0_1"/>
<dbReference type="AlphaFoldDB" id="M1DU26"/>